<dbReference type="EMBL" id="BAAAPC010000027">
    <property type="protein sequence ID" value="GAA2014261.1"/>
    <property type="molecule type" value="Genomic_DNA"/>
</dbReference>
<reference evidence="3" key="1">
    <citation type="journal article" date="2019" name="Int. J. Syst. Evol. Microbiol.">
        <title>The Global Catalogue of Microorganisms (GCM) 10K type strain sequencing project: providing services to taxonomists for standard genome sequencing and annotation.</title>
        <authorList>
            <consortium name="The Broad Institute Genomics Platform"/>
            <consortium name="The Broad Institute Genome Sequencing Center for Infectious Disease"/>
            <person name="Wu L."/>
            <person name="Ma J."/>
        </authorList>
    </citation>
    <scope>NUCLEOTIDE SEQUENCE [LARGE SCALE GENOMIC DNA]</scope>
    <source>
        <strain evidence="3">JCM 15313</strain>
    </source>
</reference>
<organism evidence="2 3">
    <name type="scientific">Nocardiopsis rhodophaea</name>
    <dbReference type="NCBI Taxonomy" id="280238"/>
    <lineage>
        <taxon>Bacteria</taxon>
        <taxon>Bacillati</taxon>
        <taxon>Actinomycetota</taxon>
        <taxon>Actinomycetes</taxon>
        <taxon>Streptosporangiales</taxon>
        <taxon>Nocardiopsidaceae</taxon>
        <taxon>Nocardiopsis</taxon>
    </lineage>
</organism>
<name>A0ABP5F4B2_9ACTN</name>
<feature type="signal peptide" evidence="1">
    <location>
        <begin position="1"/>
        <end position="21"/>
    </location>
</feature>
<dbReference type="PROSITE" id="PS51257">
    <property type="entry name" value="PROKAR_LIPOPROTEIN"/>
    <property type="match status" value="1"/>
</dbReference>
<accession>A0ABP5F4B2</accession>
<evidence type="ECO:0008006" key="4">
    <source>
        <dbReference type="Google" id="ProtNLM"/>
    </source>
</evidence>
<comment type="caution">
    <text evidence="2">The sequence shown here is derived from an EMBL/GenBank/DDBJ whole genome shotgun (WGS) entry which is preliminary data.</text>
</comment>
<protein>
    <recommendedName>
        <fullName evidence="4">DUF2511 domain-containing protein</fullName>
    </recommendedName>
</protein>
<gene>
    <name evidence="2" type="ORF">GCM10009799_48250</name>
</gene>
<dbReference type="Proteomes" id="UP001501585">
    <property type="component" value="Unassembled WGS sequence"/>
</dbReference>
<evidence type="ECO:0000256" key="1">
    <source>
        <dbReference type="SAM" id="SignalP"/>
    </source>
</evidence>
<evidence type="ECO:0000313" key="3">
    <source>
        <dbReference type="Proteomes" id="UP001501585"/>
    </source>
</evidence>
<sequence>MRRTLAALSLLGGIGLLSACAVHMDTAPDGEETVTRAAFERDGKTWPLKTDNAELRCYNGEVVTATVDGTEYQLNSQAQRAGFPSIKPVWADAPESPYDLKANLGELIDAGVGLCATPH</sequence>
<feature type="chain" id="PRO_5046806375" description="DUF2511 domain-containing protein" evidence="1">
    <location>
        <begin position="22"/>
        <end position="119"/>
    </location>
</feature>
<keyword evidence="3" id="KW-1185">Reference proteome</keyword>
<keyword evidence="1" id="KW-0732">Signal</keyword>
<proteinExistence type="predicted"/>
<dbReference type="RefSeq" id="WP_344101518.1">
    <property type="nucleotide sequence ID" value="NZ_BAAAPC010000027.1"/>
</dbReference>
<evidence type="ECO:0000313" key="2">
    <source>
        <dbReference type="EMBL" id="GAA2014261.1"/>
    </source>
</evidence>